<name>A0A0B4CMC6_9MICO</name>
<dbReference type="RefSeq" id="WP_039415553.1">
    <property type="nucleotide sequence ID" value="NZ_JWSZ01000011.1"/>
</dbReference>
<dbReference type="GO" id="GO:0005737">
    <property type="term" value="C:cytoplasm"/>
    <property type="evidence" value="ECO:0007669"/>
    <property type="project" value="UniProtKB-SubCell"/>
</dbReference>
<dbReference type="PROSITE" id="PS51350">
    <property type="entry name" value="PTS_HPR_DOM"/>
    <property type="match status" value="1"/>
</dbReference>
<comment type="subcellular location">
    <subcellularLocation>
        <location evidence="1">Cytoplasm</location>
    </subcellularLocation>
</comment>
<accession>A0A0B4CMC6</accession>
<reference evidence="5 6" key="1">
    <citation type="submission" date="2014-12" db="EMBL/GenBank/DDBJ databases">
        <title>Genome sequencing of Microbacterium hominis TPW29.</title>
        <authorList>
            <person name="Tan P.W."/>
            <person name="Chan K.-G."/>
        </authorList>
    </citation>
    <scope>NUCLEOTIDE SEQUENCE [LARGE SCALE GENOMIC DNA]</scope>
    <source>
        <strain evidence="5 6">TPW29</strain>
    </source>
</reference>
<gene>
    <name evidence="5" type="ORF">RM52_08385</name>
</gene>
<keyword evidence="3" id="KW-0598">Phosphotransferase system</keyword>
<protein>
    <submittedName>
        <fullName evidence="5">Phosphotransferase</fullName>
    </submittedName>
</protein>
<dbReference type="AlphaFoldDB" id="A0A0B4CMC6"/>
<proteinExistence type="predicted"/>
<evidence type="ECO:0000256" key="3">
    <source>
        <dbReference type="ARBA" id="ARBA00022683"/>
    </source>
</evidence>
<evidence type="ECO:0000313" key="5">
    <source>
        <dbReference type="EMBL" id="KIC57632.1"/>
    </source>
</evidence>
<dbReference type="PANTHER" id="PTHR33705">
    <property type="entry name" value="PHOSPHOCARRIER PROTEIN HPR"/>
    <property type="match status" value="1"/>
</dbReference>
<dbReference type="Gene3D" id="3.30.1340.10">
    <property type="entry name" value="HPr-like"/>
    <property type="match status" value="1"/>
</dbReference>
<organism evidence="5 6">
    <name type="scientific">Microbacterium hominis</name>
    <dbReference type="NCBI Taxonomy" id="162426"/>
    <lineage>
        <taxon>Bacteria</taxon>
        <taxon>Bacillati</taxon>
        <taxon>Actinomycetota</taxon>
        <taxon>Actinomycetes</taxon>
        <taxon>Micrococcales</taxon>
        <taxon>Microbacteriaceae</taxon>
        <taxon>Microbacterium</taxon>
    </lineage>
</organism>
<comment type="caution">
    <text evidence="5">The sequence shown here is derived from an EMBL/GenBank/DDBJ whole genome shotgun (WGS) entry which is preliminary data.</text>
</comment>
<dbReference type="InterPro" id="IPR035895">
    <property type="entry name" value="HPr-like_sf"/>
</dbReference>
<dbReference type="InterPro" id="IPR050399">
    <property type="entry name" value="HPr"/>
</dbReference>
<dbReference type="CDD" id="cd00367">
    <property type="entry name" value="PTS-HPr_like"/>
    <property type="match status" value="1"/>
</dbReference>
<sequence length="90" mass="9042">MAERQATVASSSGLHARPAKLFVQAVQQTGVPVTIAVEGGPDLNAGSILTLMGLGATQGTVVTLKAEGEGADAALDTLVAFLEIDHDAEA</sequence>
<dbReference type="GO" id="GO:0009401">
    <property type="term" value="P:phosphoenolpyruvate-dependent sugar phosphotransferase system"/>
    <property type="evidence" value="ECO:0007669"/>
    <property type="project" value="UniProtKB-KW"/>
</dbReference>
<evidence type="ECO:0000256" key="1">
    <source>
        <dbReference type="ARBA" id="ARBA00004496"/>
    </source>
</evidence>
<evidence type="ECO:0000313" key="6">
    <source>
        <dbReference type="Proteomes" id="UP000031202"/>
    </source>
</evidence>
<dbReference type="Proteomes" id="UP000031202">
    <property type="component" value="Unassembled WGS sequence"/>
</dbReference>
<dbReference type="EMBL" id="JWSZ01000011">
    <property type="protein sequence ID" value="KIC57632.1"/>
    <property type="molecule type" value="Genomic_DNA"/>
</dbReference>
<dbReference type="PRINTS" id="PR00107">
    <property type="entry name" value="PHOSPHOCPHPR"/>
</dbReference>
<dbReference type="PANTHER" id="PTHR33705:SF2">
    <property type="entry name" value="PHOSPHOCARRIER PROTEIN NPR"/>
    <property type="match status" value="1"/>
</dbReference>
<dbReference type="SUPFAM" id="SSF55594">
    <property type="entry name" value="HPr-like"/>
    <property type="match status" value="1"/>
</dbReference>
<evidence type="ECO:0000256" key="2">
    <source>
        <dbReference type="ARBA" id="ARBA00022490"/>
    </source>
</evidence>
<dbReference type="NCBIfam" id="TIGR01003">
    <property type="entry name" value="PTS_HPr_family"/>
    <property type="match status" value="1"/>
</dbReference>
<keyword evidence="2" id="KW-0963">Cytoplasm</keyword>
<keyword evidence="5" id="KW-0808">Transferase</keyword>
<dbReference type="GO" id="GO:0016740">
    <property type="term" value="F:transferase activity"/>
    <property type="evidence" value="ECO:0007669"/>
    <property type="project" value="UniProtKB-KW"/>
</dbReference>
<evidence type="ECO:0000259" key="4">
    <source>
        <dbReference type="PROSITE" id="PS51350"/>
    </source>
</evidence>
<feature type="domain" description="HPr" evidence="4">
    <location>
        <begin position="1"/>
        <end position="89"/>
    </location>
</feature>
<dbReference type="InterPro" id="IPR000032">
    <property type="entry name" value="HPr-like"/>
</dbReference>
<dbReference type="Pfam" id="PF00381">
    <property type="entry name" value="PTS-HPr"/>
    <property type="match status" value="1"/>
</dbReference>